<evidence type="ECO:0000313" key="1">
    <source>
        <dbReference type="EMBL" id="MDQ0457294.1"/>
    </source>
</evidence>
<dbReference type="Proteomes" id="UP001235269">
    <property type="component" value="Unassembled WGS sequence"/>
</dbReference>
<gene>
    <name evidence="1" type="ORF">QO005_003643</name>
</gene>
<keyword evidence="2" id="KW-1185">Reference proteome</keyword>
<dbReference type="RefSeq" id="WP_307159469.1">
    <property type="nucleotide sequence ID" value="NZ_JAUSWH010000013.1"/>
</dbReference>
<organism evidence="1 2">
    <name type="scientific">Rhizobium paknamense</name>
    <dbReference type="NCBI Taxonomy" id="1206817"/>
    <lineage>
        <taxon>Bacteria</taxon>
        <taxon>Pseudomonadati</taxon>
        <taxon>Pseudomonadota</taxon>
        <taxon>Alphaproteobacteria</taxon>
        <taxon>Hyphomicrobiales</taxon>
        <taxon>Rhizobiaceae</taxon>
        <taxon>Rhizobium/Agrobacterium group</taxon>
        <taxon>Rhizobium</taxon>
    </lineage>
</organism>
<dbReference type="EMBL" id="JAUSWH010000013">
    <property type="protein sequence ID" value="MDQ0457294.1"/>
    <property type="molecule type" value="Genomic_DNA"/>
</dbReference>
<sequence>MESHDVSLLKKFGLPEGVRSHEDLLTLLVLNSFCPEKCPEWETFFIESVADFILHRMPPENRVDQAKLLWIFETFTTEGRVNSPLESAMLTHLLKILVAESFAALRTARETGGWIGIDGAKPVAAA</sequence>
<proteinExistence type="predicted"/>
<reference evidence="1 2" key="1">
    <citation type="submission" date="2023-07" db="EMBL/GenBank/DDBJ databases">
        <title>Genomic Encyclopedia of Type Strains, Phase IV (KMG-IV): sequencing the most valuable type-strain genomes for metagenomic binning, comparative biology and taxonomic classification.</title>
        <authorList>
            <person name="Goeker M."/>
        </authorList>
    </citation>
    <scope>NUCLEOTIDE SEQUENCE [LARGE SCALE GENOMIC DNA]</scope>
    <source>
        <strain evidence="1 2">DSM 100301</strain>
    </source>
</reference>
<comment type="caution">
    <text evidence="1">The sequence shown here is derived from an EMBL/GenBank/DDBJ whole genome shotgun (WGS) entry which is preliminary data.</text>
</comment>
<name>A0ABU0IGC8_9HYPH</name>
<protein>
    <submittedName>
        <fullName evidence="1">Uncharacterized protein</fullName>
    </submittedName>
</protein>
<evidence type="ECO:0000313" key="2">
    <source>
        <dbReference type="Proteomes" id="UP001235269"/>
    </source>
</evidence>
<accession>A0ABU0IGC8</accession>